<dbReference type="Gene3D" id="3.40.50.12780">
    <property type="entry name" value="N-terminal domain of ligase-like"/>
    <property type="match status" value="1"/>
</dbReference>
<evidence type="ECO:0000259" key="2">
    <source>
        <dbReference type="Pfam" id="PF13193"/>
    </source>
</evidence>
<evidence type="ECO:0000313" key="4">
    <source>
        <dbReference type="Proteomes" id="UP001596337"/>
    </source>
</evidence>
<dbReference type="Proteomes" id="UP001596337">
    <property type="component" value="Unassembled WGS sequence"/>
</dbReference>
<dbReference type="Pfam" id="PF00501">
    <property type="entry name" value="AMP-binding"/>
    <property type="match status" value="1"/>
</dbReference>
<dbReference type="InterPro" id="IPR025110">
    <property type="entry name" value="AMP-bd_C"/>
</dbReference>
<keyword evidence="4" id="KW-1185">Reference proteome</keyword>
<dbReference type="InterPro" id="IPR000873">
    <property type="entry name" value="AMP-dep_synth/lig_dom"/>
</dbReference>
<feature type="domain" description="AMP-binding enzyme C-terminal" evidence="2">
    <location>
        <begin position="419"/>
        <end position="497"/>
    </location>
</feature>
<name>A0ABW2BUU2_9PSEU</name>
<gene>
    <name evidence="3" type="ORF">ACFQGD_03615</name>
</gene>
<dbReference type="EMBL" id="JBHSXX010000001">
    <property type="protein sequence ID" value="MFC6866224.1"/>
    <property type="molecule type" value="Genomic_DNA"/>
</dbReference>
<sequence length="515" mass="55474">MHQGIRAAPDPVKPAVIAAESAVSLSYGELTENSARLAGALHARGLERGDVVAILADLSPCGFETYWAALSSGLTFTPIDCSLSLEETAYVINDSGARALVVSAELDDLATELRPLTPGVDVRLAFGGVVDEHETYESVVLGSHTATVGESRGREMFYTAGVTGRPRATRVVAADGEPDEHTRCLRTLLTRSCAVDRDTVLLSALPFSDALGSQVAVSVHDAGGTVVTAARHSPEALLAAIEHYRVSVLHVAPAMLVRLVKLPQRVRDGYDLASVRAVIHSGAPCPAEAKQRAIDWLGPIVHEFYSGAERNVMSFIDATEWRARRGSVGRSVLGSVHVCDQNGDEVPRREVGTVYVERRAPAFWYHNAPDVTMAAQHPVRPNWTTVGDLGYVDDDGFLYLADRESFVITVDGGAVYPREVEDLLVMHPRVADAAVIGIPDERDGQQVKAVVQPERDAEPGPELARELIELARAHGGRHTVPRSVDFIDTVPRTAGGKLTKRSLMRKYALVDSVAP</sequence>
<dbReference type="RefSeq" id="WP_345407406.1">
    <property type="nucleotide sequence ID" value="NZ_BAABLA010000123.1"/>
</dbReference>
<dbReference type="Gene3D" id="3.30.300.30">
    <property type="match status" value="1"/>
</dbReference>
<dbReference type="PANTHER" id="PTHR24096:SF323">
    <property type="entry name" value="BLR3536 PROTEIN"/>
    <property type="match status" value="1"/>
</dbReference>
<evidence type="ECO:0000313" key="3">
    <source>
        <dbReference type="EMBL" id="MFC6866224.1"/>
    </source>
</evidence>
<comment type="caution">
    <text evidence="3">The sequence shown here is derived from an EMBL/GenBank/DDBJ whole genome shotgun (WGS) entry which is preliminary data.</text>
</comment>
<organism evidence="3 4">
    <name type="scientific">Haloechinothrix salitolerans</name>
    <dbReference type="NCBI Taxonomy" id="926830"/>
    <lineage>
        <taxon>Bacteria</taxon>
        <taxon>Bacillati</taxon>
        <taxon>Actinomycetota</taxon>
        <taxon>Actinomycetes</taxon>
        <taxon>Pseudonocardiales</taxon>
        <taxon>Pseudonocardiaceae</taxon>
        <taxon>Haloechinothrix</taxon>
    </lineage>
</organism>
<dbReference type="Pfam" id="PF13193">
    <property type="entry name" value="AMP-binding_C"/>
    <property type="match status" value="1"/>
</dbReference>
<evidence type="ECO:0000259" key="1">
    <source>
        <dbReference type="Pfam" id="PF00501"/>
    </source>
</evidence>
<dbReference type="SUPFAM" id="SSF56801">
    <property type="entry name" value="Acetyl-CoA synthetase-like"/>
    <property type="match status" value="1"/>
</dbReference>
<dbReference type="InterPro" id="IPR045851">
    <property type="entry name" value="AMP-bd_C_sf"/>
</dbReference>
<protein>
    <submittedName>
        <fullName evidence="3">AMP-binding protein</fullName>
    </submittedName>
</protein>
<dbReference type="InterPro" id="IPR042099">
    <property type="entry name" value="ANL_N_sf"/>
</dbReference>
<proteinExistence type="predicted"/>
<accession>A0ABW2BUU2</accession>
<dbReference type="PANTHER" id="PTHR24096">
    <property type="entry name" value="LONG-CHAIN-FATTY-ACID--COA LIGASE"/>
    <property type="match status" value="1"/>
</dbReference>
<reference evidence="4" key="1">
    <citation type="journal article" date="2019" name="Int. J. Syst. Evol. Microbiol.">
        <title>The Global Catalogue of Microorganisms (GCM) 10K type strain sequencing project: providing services to taxonomists for standard genome sequencing and annotation.</title>
        <authorList>
            <consortium name="The Broad Institute Genomics Platform"/>
            <consortium name="The Broad Institute Genome Sequencing Center for Infectious Disease"/>
            <person name="Wu L."/>
            <person name="Ma J."/>
        </authorList>
    </citation>
    <scope>NUCLEOTIDE SEQUENCE [LARGE SCALE GENOMIC DNA]</scope>
    <source>
        <strain evidence="4">KCTC 32255</strain>
    </source>
</reference>
<feature type="domain" description="AMP-dependent synthetase/ligase" evidence="1">
    <location>
        <begin position="7"/>
        <end position="358"/>
    </location>
</feature>